<gene>
    <name evidence="1" type="ORF">fHeYen901_243</name>
</gene>
<sequence>MTYTDSRTFALNSQTHISIKTWELIMCPLDYNDEFLKDYMSKCYIRAVIKGMQNTAIEYGKALNHANNQMSTKRVLSIDVNAKIVETGDQLREARMALYNLVGV</sequence>
<dbReference type="Proteomes" id="UP000222840">
    <property type="component" value="Segment"/>
</dbReference>
<evidence type="ECO:0000313" key="1">
    <source>
        <dbReference type="EMBL" id="ARB06016.1"/>
    </source>
</evidence>
<accession>A0A1V0DXX7</accession>
<evidence type="ECO:0000313" key="2">
    <source>
        <dbReference type="Proteomes" id="UP000222840"/>
    </source>
</evidence>
<proteinExistence type="predicted"/>
<reference evidence="1 2" key="1">
    <citation type="submission" date="2017-02" db="EMBL/GenBank/DDBJ databases">
        <title>Characterization and complete genome sequence of Yersinia bacteriophage, fHe-Yen9-01.</title>
        <authorList>
            <person name="Jun J.W."/>
            <person name="Wicklund A."/>
            <person name="Skurnik M."/>
        </authorList>
    </citation>
    <scope>NUCLEOTIDE SEQUENCE [LARGE SCALE GENOMIC DNA]</scope>
</reference>
<dbReference type="EMBL" id="KY593455">
    <property type="protein sequence ID" value="ARB06016.1"/>
    <property type="molecule type" value="Genomic_DNA"/>
</dbReference>
<keyword evidence="2" id="KW-1185">Reference proteome</keyword>
<protein>
    <submittedName>
        <fullName evidence="1">Uncharacterized protein</fullName>
    </submittedName>
</protein>
<organism evidence="1 2">
    <name type="scientific">Yersinia phage fHe-Yen9-01</name>
    <dbReference type="NCBI Taxonomy" id="1965363"/>
    <lineage>
        <taxon>Viruses</taxon>
        <taxon>Duplodnaviria</taxon>
        <taxon>Heunggongvirae</taxon>
        <taxon>Uroviricota</taxon>
        <taxon>Caudoviricetes</taxon>
        <taxon>Pantevenvirales</taxon>
        <taxon>Straboviridae</taxon>
        <taxon>Tevenvirinae</taxon>
        <taxon>Tegunavirus</taxon>
        <taxon>Tegunavirus fheyen901</taxon>
    </lineage>
</organism>
<name>A0A1V0DXX7_9CAUD</name>